<dbReference type="HOGENOM" id="CLU_184945_0_0_2"/>
<protein>
    <submittedName>
        <fullName evidence="1">Uncharacterized protein</fullName>
    </submittedName>
</protein>
<evidence type="ECO:0000313" key="1">
    <source>
        <dbReference type="EMBL" id="AKB68023.1"/>
    </source>
</evidence>
<evidence type="ECO:0000313" key="2">
    <source>
        <dbReference type="Proteomes" id="UP000033063"/>
    </source>
</evidence>
<sequence>MTETTTIQITIETREALKKIGSMGDDYNKVIKKLIEEHNEHIYKLKIDKLAKEADDFIKEHRDEFVSIDDL</sequence>
<dbReference type="Proteomes" id="UP000033063">
    <property type="component" value="Chromosome"/>
</dbReference>
<dbReference type="GeneID" id="24877709"/>
<dbReference type="PATRIC" id="fig|1434114.4.peg.1864"/>
<dbReference type="AlphaFoldDB" id="A0A0E3RNT3"/>
<reference evidence="1 2" key="1">
    <citation type="submission" date="2014-07" db="EMBL/GenBank/DDBJ databases">
        <title>Methanogenic archaea and the global carbon cycle.</title>
        <authorList>
            <person name="Henriksen J.R."/>
            <person name="Luke J."/>
            <person name="Reinhart S."/>
            <person name="Benedict M.N."/>
            <person name="Youngblut N.D."/>
            <person name="Metcalf M.E."/>
            <person name="Whitaker R.J."/>
            <person name="Metcalf W.W."/>
        </authorList>
    </citation>
    <scope>NUCLEOTIDE SEQUENCE [LARGE SCALE GENOMIC DNA]</scope>
    <source>
        <strain evidence="1 2">LYC</strain>
    </source>
</reference>
<name>A0A0E3RNT3_METMZ</name>
<organism evidence="1 2">
    <name type="scientific">Methanosarcina mazei LYC</name>
    <dbReference type="NCBI Taxonomy" id="1434114"/>
    <lineage>
        <taxon>Archaea</taxon>
        <taxon>Methanobacteriati</taxon>
        <taxon>Methanobacteriota</taxon>
        <taxon>Stenosarchaea group</taxon>
        <taxon>Methanomicrobia</taxon>
        <taxon>Methanosarcinales</taxon>
        <taxon>Methanosarcinaceae</taxon>
        <taxon>Methanosarcina</taxon>
    </lineage>
</organism>
<dbReference type="EMBL" id="CP009513">
    <property type="protein sequence ID" value="AKB68023.1"/>
    <property type="molecule type" value="Genomic_DNA"/>
</dbReference>
<gene>
    <name evidence="1" type="ORF">MSMAL_1480</name>
</gene>
<proteinExistence type="predicted"/>
<dbReference type="RefSeq" id="WP_155395218.1">
    <property type="nucleotide sequence ID" value="NZ_CP009513.1"/>
</dbReference>
<accession>A0A0E3RNT3</accession>